<keyword evidence="5" id="KW-0479">Metal-binding</keyword>
<dbReference type="AlphaFoldDB" id="Q8SHP5"/>
<feature type="transmembrane region" description="Helical" evidence="6">
    <location>
        <begin position="292"/>
        <end position="315"/>
    </location>
</feature>
<dbReference type="GO" id="GO:0005743">
    <property type="term" value="C:mitochondrial inner membrane"/>
    <property type="evidence" value="ECO:0007669"/>
    <property type="project" value="UniProtKB-SubCell"/>
</dbReference>
<dbReference type="EMBL" id="AF447590">
    <property type="protein sequence ID" value="AAL74182.1"/>
    <property type="molecule type" value="Genomic_DNA"/>
</dbReference>
<gene>
    <name evidence="8" type="primary">COXI</name>
</gene>
<comment type="similarity">
    <text evidence="5">Belongs to the heme-copper respiratory oxidase family.</text>
</comment>
<comment type="catalytic activity">
    <reaction evidence="5">
        <text>4 Fe(II)-[cytochrome c] + O2 + 8 H(+)(in) = 4 Fe(III)-[cytochrome c] + 2 H2O + 4 H(+)(out)</text>
        <dbReference type="Rhea" id="RHEA:11436"/>
        <dbReference type="Rhea" id="RHEA-COMP:10350"/>
        <dbReference type="Rhea" id="RHEA-COMP:14399"/>
        <dbReference type="ChEBI" id="CHEBI:15377"/>
        <dbReference type="ChEBI" id="CHEBI:15378"/>
        <dbReference type="ChEBI" id="CHEBI:15379"/>
        <dbReference type="ChEBI" id="CHEBI:29033"/>
        <dbReference type="ChEBI" id="CHEBI:29034"/>
        <dbReference type="EC" id="7.1.1.9"/>
    </reaction>
</comment>
<dbReference type="InterPro" id="IPR033944">
    <property type="entry name" value="Cyt_c_oxase_su1_dom"/>
</dbReference>
<dbReference type="RefSeq" id="NP_570158.1">
    <property type="nucleotide sequence ID" value="NC_003388.1"/>
</dbReference>
<organism evidence="8">
    <name type="scientific">Hypocrea jecorina</name>
    <name type="common">Trichoderma reesei</name>
    <dbReference type="NCBI Taxonomy" id="51453"/>
    <lineage>
        <taxon>Eukaryota</taxon>
        <taxon>Fungi</taxon>
        <taxon>Dikarya</taxon>
        <taxon>Ascomycota</taxon>
        <taxon>Pezizomycotina</taxon>
        <taxon>Sordariomycetes</taxon>
        <taxon>Hypocreomycetidae</taxon>
        <taxon>Hypocreales</taxon>
        <taxon>Hypocreaceae</taxon>
        <taxon>Trichoderma</taxon>
    </lineage>
</organism>
<feature type="transmembrane region" description="Helical" evidence="6">
    <location>
        <begin position="46"/>
        <end position="67"/>
    </location>
</feature>
<accession>Q8SHP5</accession>
<feature type="transmembrane region" description="Helical" evidence="6">
    <location>
        <begin position="478"/>
        <end position="501"/>
    </location>
</feature>
<evidence type="ECO:0000256" key="4">
    <source>
        <dbReference type="ARBA" id="ARBA00023136"/>
    </source>
</evidence>
<evidence type="ECO:0000313" key="8">
    <source>
        <dbReference type="EMBL" id="AAL74182.1"/>
    </source>
</evidence>
<keyword evidence="5" id="KW-0408">Iron</keyword>
<dbReference type="Gene3D" id="1.20.210.10">
    <property type="entry name" value="Cytochrome c oxidase-like, subunit I domain"/>
    <property type="match status" value="3"/>
</dbReference>
<keyword evidence="5" id="KW-0679">Respiratory chain</keyword>
<keyword evidence="5" id="KW-0249">Electron transport</keyword>
<keyword evidence="2 5" id="KW-0812">Transmembrane</keyword>
<dbReference type="Pfam" id="PF00115">
    <property type="entry name" value="COX1"/>
    <property type="match status" value="3"/>
</dbReference>
<keyword evidence="5" id="KW-0186">Copper</keyword>
<feature type="transmembrane region" description="Helical" evidence="6">
    <location>
        <begin position="559"/>
        <end position="580"/>
    </location>
</feature>
<dbReference type="CDD" id="cd01663">
    <property type="entry name" value="Cyt_c_Oxidase_I"/>
    <property type="match status" value="1"/>
</dbReference>
<comment type="pathway">
    <text evidence="5">Energy metabolism; oxidative phosphorylation.</text>
</comment>
<evidence type="ECO:0000256" key="3">
    <source>
        <dbReference type="ARBA" id="ARBA00022989"/>
    </source>
</evidence>
<keyword evidence="5 8" id="KW-0496">Mitochondrion</keyword>
<evidence type="ECO:0000256" key="1">
    <source>
        <dbReference type="ARBA" id="ARBA00004141"/>
    </source>
</evidence>
<dbReference type="GO" id="GO:0004129">
    <property type="term" value="F:cytochrome-c oxidase activity"/>
    <property type="evidence" value="ECO:0007669"/>
    <property type="project" value="UniProtKB-EC"/>
</dbReference>
<keyword evidence="3 6" id="KW-1133">Transmembrane helix</keyword>
<keyword evidence="5" id="KW-0999">Mitochondrion inner membrane</keyword>
<evidence type="ECO:0000259" key="7">
    <source>
        <dbReference type="PROSITE" id="PS50855"/>
    </source>
</evidence>
<dbReference type="EC" id="7.1.1.9" evidence="5"/>
<feature type="transmembrane region" description="Helical" evidence="6">
    <location>
        <begin position="87"/>
        <end position="111"/>
    </location>
</feature>
<keyword evidence="4 5" id="KW-0472">Membrane</keyword>
<geneLocation type="mitochondrion" evidence="8"/>
<feature type="transmembrane region" description="Helical" evidence="6">
    <location>
        <begin position="256"/>
        <end position="280"/>
    </location>
</feature>
<dbReference type="UniPathway" id="UPA00705"/>
<dbReference type="PROSITE" id="PS50855">
    <property type="entry name" value="COX1"/>
    <property type="match status" value="1"/>
</dbReference>
<feature type="transmembrane region" description="Helical" evidence="6">
    <location>
        <begin position="521"/>
        <end position="539"/>
    </location>
</feature>
<name>Q8SHP5_HYPJE</name>
<dbReference type="GO" id="GO:0006123">
    <property type="term" value="P:mitochondrial electron transport, cytochrome c to oxygen"/>
    <property type="evidence" value="ECO:0007669"/>
    <property type="project" value="TreeGrafter"/>
</dbReference>
<dbReference type="GO" id="GO:0020037">
    <property type="term" value="F:heme binding"/>
    <property type="evidence" value="ECO:0007669"/>
    <property type="project" value="InterPro"/>
</dbReference>
<sequence>MPILYYFKILRFQKEEGTLNLNLRSQMSMNIERWFNSTNAKDIGTLYLIFALFSGLLGTAFSVLIRLELSGPGVQFIANNQLYNSIITAHAILMIFFMVMPALIGGFGNFLMPLMIGGPDMAFPRLNNISFWLLPPSLLLLVFSAIIEGGVGTGWTLLKDKYPPLSGLQSHSGPSVDLAIFALHLSGVSSLLGSINFITTVANMRTPGIKLHKLALFGWATWSSRSRYFLGITMVLTDRNFNTSFFEVAGGGDPILFQHLFWFFGHPEVYILIIPGFGIISTTISSSSNKPIFGYIGMVYAMMSIGILGFIVWSWERLKERWRYSPTLLVKEAYNFVWVNRKYLLTILHHMYTVGLDVDTRAYFTAATLIIAVPTGIKIFSWLATCYGGSIKMTPVMLFSLGFVFLFTIGGLLNHLLWKINKFRFVSGVVLANASLDIAFHDTYYVVAQMGLENLSSCFASYANYKDFLATDYMLETMLFIVHFHYVLSMGAVFAMFAGWYFWSPKMLGFNYDLNLAKMQFWLLFIGVNATFFPQHFLGLQGMPRRISDYPDAFAGWNLISSFGSIVSVVAAWLFLYIIYKQLVEGKVASRNPWLTPGFYTDILQANLNRSYSSLEWGLSSPPKPHAFVSLPLQS</sequence>
<dbReference type="PANTHER" id="PTHR10422">
    <property type="entry name" value="CYTOCHROME C OXIDASE SUBUNIT 1"/>
    <property type="match status" value="1"/>
</dbReference>
<keyword evidence="5" id="KW-0349">Heme</keyword>
<feature type="transmembrane region" description="Helical" evidence="6">
    <location>
        <begin position="132"/>
        <end position="158"/>
    </location>
</feature>
<evidence type="ECO:0000256" key="5">
    <source>
        <dbReference type="RuleBase" id="RU000369"/>
    </source>
</evidence>
<feature type="domain" description="Cytochrome oxidase subunit I profile" evidence="7">
    <location>
        <begin position="28"/>
        <end position="635"/>
    </location>
</feature>
<comment type="subcellular location">
    <subcellularLocation>
        <location evidence="1">Membrane</location>
        <topology evidence="1">Multi-pass membrane protein</topology>
    </subcellularLocation>
    <subcellularLocation>
        <location evidence="5">Mitochondrion inner membrane</location>
        <topology evidence="5">Multi-pass membrane protein</topology>
    </subcellularLocation>
</comment>
<dbReference type="GO" id="GO:0015990">
    <property type="term" value="P:electron transport coupled proton transport"/>
    <property type="evidence" value="ECO:0007669"/>
    <property type="project" value="TreeGrafter"/>
</dbReference>
<dbReference type="InterPro" id="IPR023616">
    <property type="entry name" value="Cyt_c_oxase-like_su1_dom"/>
</dbReference>
<dbReference type="GO" id="GO:0045277">
    <property type="term" value="C:respiratory chain complex IV"/>
    <property type="evidence" value="ECO:0007669"/>
    <property type="project" value="InterPro"/>
</dbReference>
<protein>
    <recommendedName>
        <fullName evidence="5">Cytochrome c oxidase subunit 1</fullName>
        <ecNumber evidence="5">7.1.1.9</ecNumber>
    </recommendedName>
</protein>
<dbReference type="InterPro" id="IPR000883">
    <property type="entry name" value="Cyt_C_Oxase_1"/>
</dbReference>
<dbReference type="GO" id="GO:0046872">
    <property type="term" value="F:metal ion binding"/>
    <property type="evidence" value="ECO:0007669"/>
    <property type="project" value="UniProtKB-KW"/>
</dbReference>
<dbReference type="PRINTS" id="PR01165">
    <property type="entry name" value="CYCOXIDASEI"/>
</dbReference>
<evidence type="ECO:0000256" key="2">
    <source>
        <dbReference type="ARBA" id="ARBA00022692"/>
    </source>
</evidence>
<keyword evidence="5" id="KW-0813">Transport</keyword>
<feature type="transmembrane region" description="Helical" evidence="6">
    <location>
        <begin position="362"/>
        <end position="384"/>
    </location>
</feature>
<proteinExistence type="inferred from homology"/>
<dbReference type="PANTHER" id="PTHR10422:SF18">
    <property type="entry name" value="CYTOCHROME C OXIDASE SUBUNIT 1"/>
    <property type="match status" value="1"/>
</dbReference>
<reference evidence="8" key="1">
    <citation type="journal article" date="2002" name="J. Biol. Chem.">
        <title>Elucidation of the metabolic fate of glucose in the filamentous fungus Trichoderma reesei using expressed sequence tag (EST) analysis and cDNA microarrays.</title>
        <authorList>
            <person name="Chambergo F.S."/>
            <person name="Bonaccorsi E.D."/>
            <person name="Ferreira A.J.S."/>
            <person name="Ramos A.S.P."/>
            <person name="Ferreira J.R. Jr."/>
            <person name="Abrahao-Neto J."/>
            <person name="Farah J.P.S."/>
            <person name="El-Dorry H."/>
        </authorList>
    </citation>
    <scope>NUCLEOTIDE SEQUENCE</scope>
</reference>
<evidence type="ECO:0000256" key="6">
    <source>
        <dbReference type="SAM" id="Phobius"/>
    </source>
</evidence>
<dbReference type="GeneID" id="804636"/>
<comment type="function">
    <text evidence="5">Component of the cytochrome c oxidase, the last enzyme in the mitochondrial electron transport chain which drives oxidative phosphorylation. The respiratory chain contains 3 multisubunit complexes succinate dehydrogenase (complex II, CII), ubiquinol-cytochrome c oxidoreductase (cytochrome b-c1 complex, complex III, CIII) and cytochrome c oxidase (complex IV, CIV), that cooperate to transfer electrons derived from NADH and succinate to molecular oxygen, creating an electrochemical gradient over the inner membrane that drives transmembrane transport and the ATP synthase. Cytochrome c oxidase is the component of the respiratory chain that catalyzes the reduction of oxygen to water. Electrons originating from reduced cytochrome c in the intermembrane space (IMS) are transferred via the dinuclear copper A center (CU(A)) of subunit 2 and heme A of subunit 1 to the active site in subunit 1, a binuclear center (BNC) formed by heme A3 and copper B (CU(B)). The BNC reduces molecular oxygen to 2 water molecules using 4 electrons from cytochrome c in the IMS and 4 protons from the mitochondrial matrix.</text>
</comment>
<feature type="transmembrane region" description="Helical" evidence="6">
    <location>
        <begin position="178"/>
        <end position="202"/>
    </location>
</feature>
<dbReference type="SUPFAM" id="SSF81442">
    <property type="entry name" value="Cytochrome c oxidase subunit I-like"/>
    <property type="match status" value="2"/>
</dbReference>
<dbReference type="InterPro" id="IPR036927">
    <property type="entry name" value="Cyt_c_oxase-like_su1_sf"/>
</dbReference>
<feature type="transmembrane region" description="Helical" evidence="6">
    <location>
        <begin position="396"/>
        <end position="418"/>
    </location>
</feature>